<dbReference type="EMBL" id="RKRK01000004">
    <property type="protein sequence ID" value="RPF55178.1"/>
    <property type="molecule type" value="Genomic_DNA"/>
</dbReference>
<feature type="chain" id="PRO_5038421612" evidence="1">
    <location>
        <begin position="19"/>
        <end position="394"/>
    </location>
</feature>
<reference evidence="2 3" key="1">
    <citation type="submission" date="2018-11" db="EMBL/GenBank/DDBJ databases">
        <title>Genomic Encyclopedia of Type Strains, Phase IV (KMG-IV): sequencing the most valuable type-strain genomes for metagenomic binning, comparative biology and taxonomic classification.</title>
        <authorList>
            <person name="Goeker M."/>
        </authorList>
    </citation>
    <scope>NUCLEOTIDE SEQUENCE [LARGE SCALE GENOMIC DNA]</scope>
    <source>
        <strain evidence="2 3">DSM 29158</strain>
    </source>
</reference>
<dbReference type="Pfam" id="PF07537">
    <property type="entry name" value="CamS"/>
    <property type="match status" value="1"/>
</dbReference>
<dbReference type="InterPro" id="IPR011426">
    <property type="entry name" value="CamS"/>
</dbReference>
<organism evidence="2 3">
    <name type="scientific">Abyssicoccus albus</name>
    <dbReference type="NCBI Taxonomy" id="1817405"/>
    <lineage>
        <taxon>Bacteria</taxon>
        <taxon>Bacillati</taxon>
        <taxon>Bacillota</taxon>
        <taxon>Bacilli</taxon>
        <taxon>Bacillales</taxon>
        <taxon>Abyssicoccaceae</taxon>
    </lineage>
</organism>
<evidence type="ECO:0000256" key="1">
    <source>
        <dbReference type="SAM" id="SignalP"/>
    </source>
</evidence>
<dbReference type="Gene3D" id="3.10.570.10">
    <property type="entry name" value="sex pheromone staph- cam373 precursor domain"/>
    <property type="match status" value="1"/>
</dbReference>
<protein>
    <submittedName>
        <fullName evidence="2">Protein involved in sex pheromone biosynthesis</fullName>
    </submittedName>
</protein>
<feature type="signal peptide" evidence="1">
    <location>
        <begin position="1"/>
        <end position="18"/>
    </location>
</feature>
<dbReference type="Proteomes" id="UP000277108">
    <property type="component" value="Unassembled WGS sequence"/>
</dbReference>
<dbReference type="PROSITE" id="PS51257">
    <property type="entry name" value="PROKAR_LIPOPROTEIN"/>
    <property type="match status" value="1"/>
</dbReference>
<keyword evidence="3" id="KW-1185">Reference proteome</keyword>
<name>A0A3N5BZC7_9BACL</name>
<dbReference type="OrthoDB" id="9795361at2"/>
<dbReference type="CDD" id="cd13440">
    <property type="entry name" value="CamS_repeat_2"/>
    <property type="match status" value="1"/>
</dbReference>
<evidence type="ECO:0000313" key="3">
    <source>
        <dbReference type="Proteomes" id="UP000277108"/>
    </source>
</evidence>
<dbReference type="CDD" id="cd13441">
    <property type="entry name" value="CamS_repeat_1"/>
    <property type="match status" value="1"/>
</dbReference>
<accession>A0A3N5BZC7</accession>
<dbReference type="AlphaFoldDB" id="A0A3N5BZC7"/>
<dbReference type="PIRSF" id="PIRSF012509">
    <property type="entry name" value="CamS"/>
    <property type="match status" value="1"/>
</dbReference>
<proteinExistence type="predicted"/>
<sequence>MKKILLILTTTLLLTACANTNDQDEKVDDKEVTKEEQKRTTKVQISKDYYRHLLPFEPTDTRGLTSSNMVSSYNAEHFEKGLLTISQKNFNPNDYLYSEGEVLNKDIIEGYLNPKYTKSEIKEMSDSEKEEKRAFANLGLNPSHKGEDDPEKIAENSPTYLAHILEQDFYIETDAKNNKLSGMTLGLAMNSVHYYQKEKNGPILSKNLDEDKVIKEGQKMAQEILNRIRVNDQVNDIPITFAIYVQSTDTSLSPGEFVKYAHVSKKSKKIGKWENVDQQFVTVPTNEAAKLDKNINENYKRFNQDLKDFFPNYTTSIGLLEVKDGKAEELKIDIPMDYYGQSEVVALTQFVGDLLNKYFSSVPNIELIISDNQKPKATIIKEAGEEEPFIHIFE</sequence>
<comment type="caution">
    <text evidence="2">The sequence shown here is derived from an EMBL/GenBank/DDBJ whole genome shotgun (WGS) entry which is preliminary data.</text>
</comment>
<keyword evidence="1" id="KW-0732">Signal</keyword>
<dbReference type="RefSeq" id="WP_123808215.1">
    <property type="nucleotide sequence ID" value="NZ_RKRK01000004.1"/>
</dbReference>
<gene>
    <name evidence="2" type="ORF">EDD62_1503</name>
</gene>
<evidence type="ECO:0000313" key="2">
    <source>
        <dbReference type="EMBL" id="RPF55178.1"/>
    </source>
</evidence>